<dbReference type="PANTHER" id="PTHR46544">
    <property type="entry name" value="EXTRACELLULAR MATRIX PROTEIN 2-RELATED"/>
    <property type="match status" value="1"/>
</dbReference>
<dbReference type="SMART" id="SM00365">
    <property type="entry name" value="LRR_SD22"/>
    <property type="match status" value="6"/>
</dbReference>
<feature type="region of interest" description="Disordered" evidence="4">
    <location>
        <begin position="251"/>
        <end position="351"/>
    </location>
</feature>
<dbReference type="InterPro" id="IPR003591">
    <property type="entry name" value="Leu-rich_rpt_typical-subtyp"/>
</dbReference>
<comment type="caution">
    <text evidence="8">The sequence shown here is derived from an EMBL/GenBank/DDBJ whole genome shotgun (WGS) entry which is preliminary data.</text>
</comment>
<dbReference type="Pfam" id="PF13855">
    <property type="entry name" value="LRR_8"/>
    <property type="match status" value="3"/>
</dbReference>
<evidence type="ECO:0000256" key="5">
    <source>
        <dbReference type="SAM" id="SignalP"/>
    </source>
</evidence>
<organism evidence="8 9">
    <name type="scientific">Chiloscyllium punctatum</name>
    <name type="common">Brownbanded bambooshark</name>
    <name type="synonym">Hemiscyllium punctatum</name>
    <dbReference type="NCBI Taxonomy" id="137246"/>
    <lineage>
        <taxon>Eukaryota</taxon>
        <taxon>Metazoa</taxon>
        <taxon>Chordata</taxon>
        <taxon>Craniata</taxon>
        <taxon>Vertebrata</taxon>
        <taxon>Chondrichthyes</taxon>
        <taxon>Elasmobranchii</taxon>
        <taxon>Galeomorphii</taxon>
        <taxon>Galeoidea</taxon>
        <taxon>Orectolobiformes</taxon>
        <taxon>Hemiscylliidae</taxon>
        <taxon>Chiloscyllium</taxon>
    </lineage>
</organism>
<dbReference type="SMART" id="SM00364">
    <property type="entry name" value="LRR_BAC"/>
    <property type="match status" value="5"/>
</dbReference>
<dbReference type="STRING" id="137246.A0A401S593"/>
<dbReference type="InterPro" id="IPR043184">
    <property type="entry name" value="ECM2"/>
</dbReference>
<evidence type="ECO:0000313" key="8">
    <source>
        <dbReference type="EMBL" id="GCC25565.1"/>
    </source>
</evidence>
<dbReference type="FunFam" id="3.80.10.10:FF:000130">
    <property type="entry name" value="extracellular matrix protein 2 isoform X1"/>
    <property type="match status" value="1"/>
</dbReference>
<keyword evidence="1" id="KW-0433">Leucine-rich repeat</keyword>
<dbReference type="GO" id="GO:0070052">
    <property type="term" value="F:collagen V binding"/>
    <property type="evidence" value="ECO:0007669"/>
    <property type="project" value="TreeGrafter"/>
</dbReference>
<feature type="compositionally biased region" description="Basic and acidic residues" evidence="4">
    <location>
        <begin position="265"/>
        <end position="275"/>
    </location>
</feature>
<dbReference type="EMBL" id="BEZZ01000090">
    <property type="protein sequence ID" value="GCC25565.1"/>
    <property type="molecule type" value="Genomic_DNA"/>
</dbReference>
<dbReference type="Proteomes" id="UP000287033">
    <property type="component" value="Unassembled WGS sequence"/>
</dbReference>
<dbReference type="GO" id="GO:0030198">
    <property type="term" value="P:extracellular matrix organization"/>
    <property type="evidence" value="ECO:0007669"/>
    <property type="project" value="TreeGrafter"/>
</dbReference>
<dbReference type="InterPro" id="IPR032675">
    <property type="entry name" value="LRR_dom_sf"/>
</dbReference>
<evidence type="ECO:0000256" key="2">
    <source>
        <dbReference type="ARBA" id="ARBA00022729"/>
    </source>
</evidence>
<accession>A0A401S593</accession>
<dbReference type="GO" id="GO:0031012">
    <property type="term" value="C:extracellular matrix"/>
    <property type="evidence" value="ECO:0007669"/>
    <property type="project" value="TreeGrafter"/>
</dbReference>
<dbReference type="PROSITE" id="PS51109">
    <property type="entry name" value="G5"/>
    <property type="match status" value="1"/>
</dbReference>
<dbReference type="PROSITE" id="PS01208">
    <property type="entry name" value="VWFC_1"/>
    <property type="match status" value="1"/>
</dbReference>
<feature type="compositionally biased region" description="Basic and acidic residues" evidence="4">
    <location>
        <begin position="191"/>
        <end position="212"/>
    </location>
</feature>
<dbReference type="FunFam" id="3.80.10.10:FF:000284">
    <property type="entry name" value="extracellular matrix protein 2 isoform X1"/>
    <property type="match status" value="1"/>
</dbReference>
<keyword evidence="2 5" id="KW-0732">Signal</keyword>
<dbReference type="SMART" id="SM00214">
    <property type="entry name" value="VWC"/>
    <property type="match status" value="1"/>
</dbReference>
<dbReference type="Gene3D" id="3.80.10.10">
    <property type="entry name" value="Ribonuclease Inhibitor"/>
    <property type="match status" value="2"/>
</dbReference>
<feature type="signal peptide" evidence="5">
    <location>
        <begin position="1"/>
        <end position="20"/>
    </location>
</feature>
<dbReference type="SUPFAM" id="SSF57603">
    <property type="entry name" value="FnI-like domain"/>
    <property type="match status" value="1"/>
</dbReference>
<evidence type="ECO:0000256" key="4">
    <source>
        <dbReference type="SAM" id="MobiDB-lite"/>
    </source>
</evidence>
<proteinExistence type="predicted"/>
<dbReference type="GO" id="GO:0010811">
    <property type="term" value="P:positive regulation of cell-substrate adhesion"/>
    <property type="evidence" value="ECO:0007669"/>
    <property type="project" value="TreeGrafter"/>
</dbReference>
<keyword evidence="3" id="KW-0677">Repeat</keyword>
<evidence type="ECO:0008006" key="10">
    <source>
        <dbReference type="Google" id="ProtNLM"/>
    </source>
</evidence>
<dbReference type="PANTHER" id="PTHR46544:SF1">
    <property type="entry name" value="EXTRACELLULAR MATRIX PROTEIN 2"/>
    <property type="match status" value="1"/>
</dbReference>
<protein>
    <recommendedName>
        <fullName evidence="10">VWFC domain-containing protein</fullName>
    </recommendedName>
</protein>
<dbReference type="AlphaFoldDB" id="A0A401S593"/>
<evidence type="ECO:0000256" key="3">
    <source>
        <dbReference type="ARBA" id="ARBA00022737"/>
    </source>
</evidence>
<feature type="compositionally biased region" description="Basic and acidic residues" evidence="4">
    <location>
        <begin position="300"/>
        <end position="332"/>
    </location>
</feature>
<feature type="domain" description="VWFC" evidence="6">
    <location>
        <begin position="98"/>
        <end position="155"/>
    </location>
</feature>
<dbReference type="Gene3D" id="6.20.200.20">
    <property type="match status" value="1"/>
</dbReference>
<dbReference type="OMA" id="MTMYNRA"/>
<evidence type="ECO:0000259" key="6">
    <source>
        <dbReference type="PROSITE" id="PS50184"/>
    </source>
</evidence>
<keyword evidence="9" id="KW-1185">Reference proteome</keyword>
<dbReference type="InterPro" id="IPR011098">
    <property type="entry name" value="G5_dom"/>
</dbReference>
<dbReference type="PROSITE" id="PS51450">
    <property type="entry name" value="LRR"/>
    <property type="match status" value="3"/>
</dbReference>
<feature type="compositionally biased region" description="Acidic residues" evidence="4">
    <location>
        <begin position="387"/>
        <end position="401"/>
    </location>
</feature>
<gene>
    <name evidence="8" type="ORF">chiPu_0003976</name>
</gene>
<feature type="chain" id="PRO_5019446099" description="VWFC domain-containing protein" evidence="5">
    <location>
        <begin position="21"/>
        <end position="817"/>
    </location>
</feature>
<feature type="region of interest" description="Disordered" evidence="4">
    <location>
        <begin position="370"/>
        <end position="401"/>
    </location>
</feature>
<dbReference type="InterPro" id="IPR001611">
    <property type="entry name" value="Leu-rich_rpt"/>
</dbReference>
<feature type="region of interest" description="Disordered" evidence="4">
    <location>
        <begin position="191"/>
        <end position="227"/>
    </location>
</feature>
<feature type="domain" description="G5" evidence="7">
    <location>
        <begin position="303"/>
        <end position="384"/>
    </location>
</feature>
<dbReference type="PROSITE" id="PS50184">
    <property type="entry name" value="VWFC_2"/>
    <property type="match status" value="1"/>
</dbReference>
<dbReference type="SMART" id="SM00369">
    <property type="entry name" value="LRR_TYP"/>
    <property type="match status" value="10"/>
</dbReference>
<dbReference type="OrthoDB" id="676979at2759"/>
<dbReference type="Pfam" id="PF00093">
    <property type="entry name" value="VWC"/>
    <property type="match status" value="1"/>
</dbReference>
<dbReference type="SUPFAM" id="SSF52058">
    <property type="entry name" value="L domain-like"/>
    <property type="match status" value="1"/>
</dbReference>
<evidence type="ECO:0000313" key="9">
    <source>
        <dbReference type="Proteomes" id="UP000287033"/>
    </source>
</evidence>
<evidence type="ECO:0000259" key="7">
    <source>
        <dbReference type="PROSITE" id="PS51109"/>
    </source>
</evidence>
<feature type="compositionally biased region" description="Basic and acidic residues" evidence="4">
    <location>
        <begin position="377"/>
        <end position="386"/>
    </location>
</feature>
<sequence>MKVNNFGLFFVLLNFCVIIGKRDIKATNGSQWRQLHPQGQQVGIVNRNPARQSKPRRPLSPAKVPNMNADEGTATFLDSYIGIDETETSYNILPGRQGRCKANGMIMYDKAVWSPKPCLTCLCSNGKVICDEMSCPILKCARTRIPTGECCPICTSIELNDPSETYHPVIPGNQDTQIIQEELRRDNNKLEEEFHRKDEVKKRKLEEKKHNDEEEQMELGRSYHREKTIEEEDLQKLQAEDQEHLHEVVQGSKENGENQQLENEMTNHSKTIQEKEEQDNNYDGYVEYVEYTDLYDEEKEQQVKEQEEQQVKEQEEQQVKEQEEEDLQVKVQEEEEEEKGEKEKKEMEEQFEVHKGEEVMEKEKVMEEVAEEEVDEAEKQNEKQEETQEEAEEKEIAEDEENGSADVFELSLFPSIFESILVQSGEEPPRFSLPVGCETTDITINCNNAKLTQIPPLSDLELTNLYLAGNRITTIPAGAFNGFPNLKLIDLSRNKILSSNIDPTAFKGLKKLERLYMDQNLLIHIPPQLPRKLVELKVNDNLLQRLDEEAFRGLSKLVNLELEGNKLSESNVQPLVFRPLKRLAYLRMGNNKFRTLPQGLPTSIEELYLEDNEIEEISDVSLNKTTNLNVMVLRNNKLDETRIAPFAWIKLKNLEYLDLSHNKIIHVPSLLPKGLLYLILVHNQIERIPGFVFAHMEPGLEILYLSFNKLTSDGIDPVSFFGTYNTMRELFLDHNMLKKIPIGIAEMKALHFLRLNDNLIRNVPPESICIMDDQDDSKIRTLHLDNNYINTRRIPPTAFCCIEKYSSVILTPQKVKK</sequence>
<name>A0A401S593_CHIPU</name>
<feature type="compositionally biased region" description="Basic and acidic residues" evidence="4">
    <location>
        <begin position="339"/>
        <end position="351"/>
    </location>
</feature>
<evidence type="ECO:0000256" key="1">
    <source>
        <dbReference type="ARBA" id="ARBA00022614"/>
    </source>
</evidence>
<reference evidence="8 9" key="1">
    <citation type="journal article" date="2018" name="Nat. Ecol. Evol.">
        <title>Shark genomes provide insights into elasmobranch evolution and the origin of vertebrates.</title>
        <authorList>
            <person name="Hara Y"/>
            <person name="Yamaguchi K"/>
            <person name="Onimaru K"/>
            <person name="Kadota M"/>
            <person name="Koyanagi M"/>
            <person name="Keeley SD"/>
            <person name="Tatsumi K"/>
            <person name="Tanaka K"/>
            <person name="Motone F"/>
            <person name="Kageyama Y"/>
            <person name="Nozu R"/>
            <person name="Adachi N"/>
            <person name="Nishimura O"/>
            <person name="Nakagawa R"/>
            <person name="Tanegashima C"/>
            <person name="Kiyatake I"/>
            <person name="Matsumoto R"/>
            <person name="Murakumo K"/>
            <person name="Nishida K"/>
            <person name="Terakita A"/>
            <person name="Kuratani S"/>
            <person name="Sato K"/>
            <person name="Hyodo S Kuraku.S."/>
        </authorList>
    </citation>
    <scope>NUCLEOTIDE SEQUENCE [LARGE SCALE GENOMIC DNA]</scope>
</reference>
<dbReference type="InterPro" id="IPR001007">
    <property type="entry name" value="VWF_dom"/>
</dbReference>
<dbReference type="GO" id="GO:0008201">
    <property type="term" value="F:heparin binding"/>
    <property type="evidence" value="ECO:0007669"/>
    <property type="project" value="TreeGrafter"/>
</dbReference>